<evidence type="ECO:0000256" key="7">
    <source>
        <dbReference type="ARBA" id="ARBA00023136"/>
    </source>
</evidence>
<feature type="transmembrane region" description="Helical" evidence="8">
    <location>
        <begin position="101"/>
        <end position="123"/>
    </location>
</feature>
<evidence type="ECO:0000313" key="9">
    <source>
        <dbReference type="EMBL" id="NVZ10941.1"/>
    </source>
</evidence>
<feature type="transmembrane region" description="Helical" evidence="8">
    <location>
        <begin position="65"/>
        <end position="89"/>
    </location>
</feature>
<dbReference type="GO" id="GO:0006508">
    <property type="term" value="P:proteolysis"/>
    <property type="evidence" value="ECO:0007669"/>
    <property type="project" value="UniProtKB-KW"/>
</dbReference>
<protein>
    <submittedName>
        <fullName evidence="9">Exosortase H</fullName>
        <ecNumber evidence="9">3.4.22.-</ecNumber>
    </submittedName>
</protein>
<dbReference type="NCBIfam" id="TIGR04177">
    <property type="entry name" value="exosort_XrtH"/>
    <property type="match status" value="1"/>
</dbReference>
<dbReference type="NCBIfam" id="TIGR04178">
    <property type="entry name" value="exo_archaeo"/>
    <property type="match status" value="1"/>
</dbReference>
<gene>
    <name evidence="9" type="primary">xrtH</name>
    <name evidence="9" type="ORF">HW932_16910</name>
</gene>
<accession>A0A850RNC5</accession>
<keyword evidence="2" id="KW-1003">Cell membrane</keyword>
<evidence type="ECO:0000256" key="6">
    <source>
        <dbReference type="ARBA" id="ARBA00022989"/>
    </source>
</evidence>
<dbReference type="RefSeq" id="WP_176977669.1">
    <property type="nucleotide sequence ID" value="NZ_JABZEO010000014.1"/>
</dbReference>
<evidence type="ECO:0000256" key="1">
    <source>
        <dbReference type="ARBA" id="ARBA00004651"/>
    </source>
</evidence>
<dbReference type="GO" id="GO:0005886">
    <property type="term" value="C:plasma membrane"/>
    <property type="evidence" value="ECO:0007669"/>
    <property type="project" value="UniProtKB-SubCell"/>
</dbReference>
<dbReference type="AlphaFoldDB" id="A0A850RNC5"/>
<sequence>MKRFLIAFPLLVVLLFTLELLPWGQTWLVQPWTAFIADVSTGAIRLFDDRVLAQGKIIWDQTSGFAVAIEAGCNGVEAAIILMAAMLAFPAATRQQRFIGIALGLTTVQTLNILRIISLFYLGQWNRTVFEWAHLYVWQALIMLDVLLVFLFWLRWVSRQAHTGSPTASEAV</sequence>
<dbReference type="EC" id="3.4.22.-" evidence="9"/>
<evidence type="ECO:0000256" key="8">
    <source>
        <dbReference type="SAM" id="Phobius"/>
    </source>
</evidence>
<evidence type="ECO:0000256" key="5">
    <source>
        <dbReference type="ARBA" id="ARBA00022801"/>
    </source>
</evidence>
<dbReference type="Pfam" id="PF09721">
    <property type="entry name" value="Exosortase_EpsH"/>
    <property type="match status" value="1"/>
</dbReference>
<keyword evidence="7 8" id="KW-0472">Membrane</keyword>
<comment type="caution">
    <text evidence="9">The sequence shown here is derived from an EMBL/GenBank/DDBJ whole genome shotgun (WGS) entry which is preliminary data.</text>
</comment>
<evidence type="ECO:0000256" key="2">
    <source>
        <dbReference type="ARBA" id="ARBA00022475"/>
    </source>
</evidence>
<keyword evidence="4 8" id="KW-0812">Transmembrane</keyword>
<dbReference type="InterPro" id="IPR026392">
    <property type="entry name" value="Exo/Archaeosortase_dom"/>
</dbReference>
<comment type="subcellular location">
    <subcellularLocation>
        <location evidence="1">Cell membrane</location>
        <topology evidence="1">Multi-pass membrane protein</topology>
    </subcellularLocation>
</comment>
<keyword evidence="10" id="KW-1185">Reference proteome</keyword>
<keyword evidence="3" id="KW-0645">Protease</keyword>
<evidence type="ECO:0000256" key="4">
    <source>
        <dbReference type="ARBA" id="ARBA00022692"/>
    </source>
</evidence>
<organism evidence="9 10">
    <name type="scientific">Allochromatium humboldtianum</name>
    <dbReference type="NCBI Taxonomy" id="504901"/>
    <lineage>
        <taxon>Bacteria</taxon>
        <taxon>Pseudomonadati</taxon>
        <taxon>Pseudomonadota</taxon>
        <taxon>Gammaproteobacteria</taxon>
        <taxon>Chromatiales</taxon>
        <taxon>Chromatiaceae</taxon>
        <taxon>Allochromatium</taxon>
    </lineage>
</organism>
<dbReference type="GO" id="GO:0008233">
    <property type="term" value="F:peptidase activity"/>
    <property type="evidence" value="ECO:0007669"/>
    <property type="project" value="UniProtKB-KW"/>
</dbReference>
<evidence type="ECO:0000256" key="3">
    <source>
        <dbReference type="ARBA" id="ARBA00022670"/>
    </source>
</evidence>
<dbReference type="Proteomes" id="UP000592294">
    <property type="component" value="Unassembled WGS sequence"/>
</dbReference>
<keyword evidence="6 8" id="KW-1133">Transmembrane helix</keyword>
<evidence type="ECO:0000313" key="10">
    <source>
        <dbReference type="Proteomes" id="UP000592294"/>
    </source>
</evidence>
<dbReference type="InterPro" id="IPR026441">
    <property type="entry name" value="Exosort_XrtH"/>
</dbReference>
<keyword evidence="5 9" id="KW-0378">Hydrolase</keyword>
<dbReference type="InterPro" id="IPR019127">
    <property type="entry name" value="Exosortase"/>
</dbReference>
<dbReference type="EMBL" id="JABZEO010000014">
    <property type="protein sequence ID" value="NVZ10941.1"/>
    <property type="molecule type" value="Genomic_DNA"/>
</dbReference>
<proteinExistence type="predicted"/>
<reference evidence="9 10" key="1">
    <citation type="submission" date="2020-06" db="EMBL/GenBank/DDBJ databases">
        <title>Whole-genome sequence of Allochromatium humboldtianum DSM 21881, type strain.</title>
        <authorList>
            <person name="Kyndt J.A."/>
            <person name="Meyer T.E."/>
        </authorList>
    </citation>
    <scope>NUCLEOTIDE SEQUENCE [LARGE SCALE GENOMIC DNA]</scope>
    <source>
        <strain evidence="9 10">DSM 21881</strain>
    </source>
</reference>
<name>A0A850RNC5_9GAMM</name>
<feature type="transmembrane region" description="Helical" evidence="8">
    <location>
        <begin position="135"/>
        <end position="154"/>
    </location>
</feature>